<evidence type="ECO:0008006" key="5">
    <source>
        <dbReference type="Google" id="ProtNLM"/>
    </source>
</evidence>
<dbReference type="Gene3D" id="1.25.40.10">
    <property type="entry name" value="Tetratricopeptide repeat domain"/>
    <property type="match status" value="2"/>
</dbReference>
<feature type="compositionally biased region" description="Basic and acidic residues" evidence="2">
    <location>
        <begin position="363"/>
        <end position="384"/>
    </location>
</feature>
<dbReference type="STRING" id="56484.A0A1Y2F8X2"/>
<sequence length="384" mass="41977">MPALSAEAEKTLLDYEATATRASLDTQFEFALVLLSHKSSTLHHEKGLKLIRRLSDAAFAPAQYKLACILAQPSSPLHKQNLPESHALLVDASKRGQHADASFLAAHNHLAGQGCSQDPGKAVQFLKRAAIGQHIGAMTMLGLACVKQEHGLKHQEKEGVKWLKRAAEGATSHFNDAPYQLGILHETGFLDLLLRDHTFALQCYVQAADLGHLQAAFRLAECYEFGLLGCPIDPGLSIHYYTMAACPEFLDHHGAVIVKDGLPPAYLALCAWLLVGYPPLLDKNEQEAFLWALKASQAGSGTGHYCVGVCYQKGIGVKRSLDKAMTYYLLAKQAGDERAIKRLSMLPARQSSPLKDAFATRRGSSDHDSEGEHKEKPKEDCLMM</sequence>
<accession>A0A1Y2F8X2</accession>
<evidence type="ECO:0000313" key="4">
    <source>
        <dbReference type="Proteomes" id="UP000193685"/>
    </source>
</evidence>
<dbReference type="SMART" id="SM00671">
    <property type="entry name" value="SEL1"/>
    <property type="match status" value="7"/>
</dbReference>
<feature type="region of interest" description="Disordered" evidence="2">
    <location>
        <begin position="350"/>
        <end position="384"/>
    </location>
</feature>
<name>A0A1Y2F8X2_PROLT</name>
<dbReference type="OMA" id="QSDENAY"/>
<evidence type="ECO:0000256" key="1">
    <source>
        <dbReference type="ARBA" id="ARBA00022737"/>
    </source>
</evidence>
<dbReference type="AlphaFoldDB" id="A0A1Y2F8X2"/>
<dbReference type="PANTHER" id="PTHR46430:SF1">
    <property type="entry name" value="CHITIN SYNTHASE REGULATOR SKT5-RELATED"/>
    <property type="match status" value="1"/>
</dbReference>
<keyword evidence="1" id="KW-0677">Repeat</keyword>
<comment type="caution">
    <text evidence="3">The sequence shown here is derived from an EMBL/GenBank/DDBJ whole genome shotgun (WGS) entry which is preliminary data.</text>
</comment>
<dbReference type="EMBL" id="MCFI01000013">
    <property type="protein sequence ID" value="ORY80351.1"/>
    <property type="molecule type" value="Genomic_DNA"/>
</dbReference>
<evidence type="ECO:0000313" key="3">
    <source>
        <dbReference type="EMBL" id="ORY80351.1"/>
    </source>
</evidence>
<dbReference type="PANTHER" id="PTHR46430">
    <property type="entry name" value="PROTEIN SKT5-RELATED"/>
    <property type="match status" value="1"/>
</dbReference>
<dbReference type="InterPro" id="IPR051726">
    <property type="entry name" value="Chitin_Synth_Reg"/>
</dbReference>
<dbReference type="InterPro" id="IPR011990">
    <property type="entry name" value="TPR-like_helical_dom_sf"/>
</dbReference>
<keyword evidence="4" id="KW-1185">Reference proteome</keyword>
<organism evidence="3 4">
    <name type="scientific">Protomyces lactucae-debilis</name>
    <dbReference type="NCBI Taxonomy" id="2754530"/>
    <lineage>
        <taxon>Eukaryota</taxon>
        <taxon>Fungi</taxon>
        <taxon>Dikarya</taxon>
        <taxon>Ascomycota</taxon>
        <taxon>Taphrinomycotina</taxon>
        <taxon>Taphrinomycetes</taxon>
        <taxon>Taphrinales</taxon>
        <taxon>Protomycetaceae</taxon>
        <taxon>Protomyces</taxon>
    </lineage>
</organism>
<dbReference type="GeneID" id="63789019"/>
<gene>
    <name evidence="3" type="ORF">BCR37DRAFT_65359</name>
</gene>
<reference evidence="3 4" key="1">
    <citation type="submission" date="2016-07" db="EMBL/GenBank/DDBJ databases">
        <title>Pervasive Adenine N6-methylation of Active Genes in Fungi.</title>
        <authorList>
            <consortium name="DOE Joint Genome Institute"/>
            <person name="Mondo S.J."/>
            <person name="Dannebaum R.O."/>
            <person name="Kuo R.C."/>
            <person name="Labutti K."/>
            <person name="Haridas S."/>
            <person name="Kuo A."/>
            <person name="Salamov A."/>
            <person name="Ahrendt S.R."/>
            <person name="Lipzen A."/>
            <person name="Sullivan W."/>
            <person name="Andreopoulos W.B."/>
            <person name="Clum A."/>
            <person name="Lindquist E."/>
            <person name="Daum C."/>
            <person name="Ramamoorthy G.K."/>
            <person name="Gryganskyi A."/>
            <person name="Culley D."/>
            <person name="Magnuson J.K."/>
            <person name="James T.Y."/>
            <person name="O'Malley M.A."/>
            <person name="Stajich J.E."/>
            <person name="Spatafora J.W."/>
            <person name="Visel A."/>
            <person name="Grigoriev I.V."/>
        </authorList>
    </citation>
    <scope>NUCLEOTIDE SEQUENCE [LARGE SCALE GENOMIC DNA]</scope>
    <source>
        <strain evidence="3 4">12-1054</strain>
    </source>
</reference>
<dbReference type="OrthoDB" id="272077at2759"/>
<dbReference type="RefSeq" id="XP_040724239.1">
    <property type="nucleotide sequence ID" value="XM_040872420.1"/>
</dbReference>
<dbReference type="SUPFAM" id="SSF81901">
    <property type="entry name" value="HCP-like"/>
    <property type="match status" value="1"/>
</dbReference>
<protein>
    <recommendedName>
        <fullName evidence="5">HCP-like protein</fullName>
    </recommendedName>
</protein>
<dbReference type="InterPro" id="IPR006597">
    <property type="entry name" value="Sel1-like"/>
</dbReference>
<evidence type="ECO:0000256" key="2">
    <source>
        <dbReference type="SAM" id="MobiDB-lite"/>
    </source>
</evidence>
<proteinExistence type="predicted"/>
<dbReference type="Proteomes" id="UP000193685">
    <property type="component" value="Unassembled WGS sequence"/>
</dbReference>
<dbReference type="Pfam" id="PF08238">
    <property type="entry name" value="Sel1"/>
    <property type="match status" value="6"/>
</dbReference>